<evidence type="ECO:0000313" key="1">
    <source>
        <dbReference type="EMBL" id="AMU86006.1"/>
    </source>
</evidence>
<dbReference type="RefSeq" id="WP_062900235.1">
    <property type="nucleotide sequence ID" value="NZ_CP011127.1"/>
</dbReference>
<name>A0A142V848_9CHLR</name>
<protein>
    <submittedName>
        <fullName evidence="1">Uncharacterized protein</fullName>
    </submittedName>
</protein>
<dbReference type="AlphaFoldDB" id="A0A142V848"/>
<proteinExistence type="predicted"/>
<reference evidence="1 2" key="1">
    <citation type="submission" date="2015-03" db="EMBL/GenBank/DDBJ databases">
        <title>Genomic characterization of Dehalococcoides mccartyi strain 11a5, an unusal plasmid-containing chloroethene dechlorinator.</title>
        <authorList>
            <person name="Zhao S."/>
            <person name="Ding C."/>
            <person name="He J."/>
        </authorList>
    </citation>
    <scope>NUCLEOTIDE SEQUENCE [LARGE SCALE GENOMIC DNA]</scope>
    <source>
        <strain evidence="1 2">11a5</strain>
    </source>
</reference>
<dbReference type="OrthoDB" id="9785502at2"/>
<accession>A0A142V848</accession>
<gene>
    <name evidence="1" type="ORF">Dm11a5_0175</name>
</gene>
<sequence>MEEIQKQESPIIRVTGWSVEMPFPKKGGKKPEKHGDTTIYGVDAEGNEKVYAQVPSQQWEEWSKKDPLWNKAHNAMLEHLLSDPETRDFVIQVNIQAALDDGDEEMAIRLWNTLSESAKAELKARSETNTSIDELDKSYSISDVQKVWAERAKQGLRSSDLQKLIKKQKGRCALSGALMIFDKTYGTPKINGQGCHPLYAAVDHVSPGNSEHGHQLVCYDLNDLKGHLPKKVFSELQKTSAWKNLMQQWRSQSEKDPMDIAAFKTLLKD</sequence>
<evidence type="ECO:0000313" key="2">
    <source>
        <dbReference type="Proteomes" id="UP000076394"/>
    </source>
</evidence>
<organism evidence="1 2">
    <name type="scientific">Dehalococcoides mccartyi</name>
    <dbReference type="NCBI Taxonomy" id="61435"/>
    <lineage>
        <taxon>Bacteria</taxon>
        <taxon>Bacillati</taxon>
        <taxon>Chloroflexota</taxon>
        <taxon>Dehalococcoidia</taxon>
        <taxon>Dehalococcoidales</taxon>
        <taxon>Dehalococcoidaceae</taxon>
        <taxon>Dehalococcoides</taxon>
    </lineage>
</organism>
<dbReference type="EMBL" id="CP011127">
    <property type="protein sequence ID" value="AMU86006.1"/>
    <property type="molecule type" value="Genomic_DNA"/>
</dbReference>
<dbReference type="Proteomes" id="UP000076394">
    <property type="component" value="Chromosome"/>
</dbReference>
<dbReference type="PATRIC" id="fig|61435.8.peg.174"/>